<keyword evidence="1" id="KW-0472">Membrane</keyword>
<dbReference type="Proteomes" id="UP000244224">
    <property type="component" value="Unassembled WGS sequence"/>
</dbReference>
<protein>
    <submittedName>
        <fullName evidence="2">Uncharacterized protein</fullName>
    </submittedName>
</protein>
<dbReference type="RefSeq" id="WP_108130442.1">
    <property type="nucleotide sequence ID" value="NZ_QBKP01000019.1"/>
</dbReference>
<keyword evidence="1" id="KW-1133">Transmembrane helix</keyword>
<proteinExistence type="predicted"/>
<name>A0A2T6AQE7_9RHOB</name>
<feature type="transmembrane region" description="Helical" evidence="1">
    <location>
        <begin position="7"/>
        <end position="31"/>
    </location>
</feature>
<keyword evidence="1" id="KW-0812">Transmembrane</keyword>
<comment type="caution">
    <text evidence="2">The sequence shown here is derived from an EMBL/GenBank/DDBJ whole genome shotgun (WGS) entry which is preliminary data.</text>
</comment>
<sequence>MPKLVRLYIVNVAIGYALAAVFVALLVWFNIGNLGHLVLETEMGWLAGLMLFVSNGVIFAGAQFAIAVMRQAQDDEGPRGGTRAPVVRRELIPVQVEARAAKPGFPHR</sequence>
<evidence type="ECO:0000313" key="2">
    <source>
        <dbReference type="EMBL" id="PTX46010.1"/>
    </source>
</evidence>
<evidence type="ECO:0000256" key="1">
    <source>
        <dbReference type="SAM" id="Phobius"/>
    </source>
</evidence>
<feature type="transmembrane region" description="Helical" evidence="1">
    <location>
        <begin position="43"/>
        <end position="69"/>
    </location>
</feature>
<dbReference type="EMBL" id="QBKP01000019">
    <property type="protein sequence ID" value="PTX46010.1"/>
    <property type="molecule type" value="Genomic_DNA"/>
</dbReference>
<keyword evidence="3" id="KW-1185">Reference proteome</keyword>
<evidence type="ECO:0000313" key="3">
    <source>
        <dbReference type="Proteomes" id="UP000244224"/>
    </source>
</evidence>
<organism evidence="2 3">
    <name type="scientific">Gemmobacter caeni</name>
    <dbReference type="NCBI Taxonomy" id="589035"/>
    <lineage>
        <taxon>Bacteria</taxon>
        <taxon>Pseudomonadati</taxon>
        <taxon>Pseudomonadota</taxon>
        <taxon>Alphaproteobacteria</taxon>
        <taxon>Rhodobacterales</taxon>
        <taxon>Paracoccaceae</taxon>
        <taxon>Gemmobacter</taxon>
    </lineage>
</organism>
<dbReference type="AlphaFoldDB" id="A0A2T6AQE7"/>
<gene>
    <name evidence="2" type="ORF">C8N34_11973</name>
</gene>
<dbReference type="OrthoDB" id="8115457at2"/>
<accession>A0A2T6AQE7</accession>
<reference evidence="2 3" key="1">
    <citation type="submission" date="2018-04" db="EMBL/GenBank/DDBJ databases">
        <title>Genomic Encyclopedia of Archaeal and Bacterial Type Strains, Phase II (KMG-II): from individual species to whole genera.</title>
        <authorList>
            <person name="Goeker M."/>
        </authorList>
    </citation>
    <scope>NUCLEOTIDE SEQUENCE [LARGE SCALE GENOMIC DNA]</scope>
    <source>
        <strain evidence="2 3">DSM 21823</strain>
    </source>
</reference>